<dbReference type="GO" id="GO:0000981">
    <property type="term" value="F:DNA-binding transcription factor activity, RNA polymerase II-specific"/>
    <property type="evidence" value="ECO:0007669"/>
    <property type="project" value="TreeGrafter"/>
</dbReference>
<name>A0AAP9H9B3_9GAMM</name>
<dbReference type="PROSITE" id="PS00028">
    <property type="entry name" value="ZINC_FINGER_C2H2_1"/>
    <property type="match status" value="4"/>
</dbReference>
<dbReference type="Proteomes" id="UP000424872">
    <property type="component" value="Plasmid pMSR2A"/>
</dbReference>
<geneLocation type="plasmid" evidence="9">
    <name>pmsr2a</name>
</geneLocation>
<sequence>MSYNQECYRYAAPGERILKRHHTHQQQQVRYLQDLEIRISATRAREASRLQVLVSGNCRIYLQGSDTRAHFNLCDRLANISLVMDSQGDRVSQETWYPFGGTASWLTGNQTGAEIKFQRYAGKERDATGLMAYGWRYYAPWLMRWLNSDPAGTVDGLNLFRMVSNNPVTLFDRDGRMEEDLLLQAIKESFIEVTPAGRQSLQPVIETAPEPGPSTSETNAVSVDNAQYYPILRKALSIEPPQAELPAVVDLTDDTSRSTSSEQAATVVKNKYVCSHCAESFSALSALRNHGRMEHPTEGHLCSQAGCGKKFDTKYKLNKHVKIVHGEKAFACDWPSCDSRFTNQAYLTNHKKIHAAREKLLCSHPGCNKYYTTPVSLNIHAKTHQEQEKLLCLECGAAFKNKGNLTRHQYRNCPFRPSSSGLGHPR</sequence>
<reference evidence="8" key="2">
    <citation type="journal article" date="2020" name="Environ. Microbiol.">
        <title>The extreme plant-growth-promoting properties of Pantoea phytobeneficialis MSR2 revealed by functional and genomic analysis.</title>
        <authorList>
            <person name="Nascimento F.X."/>
            <person name="Hernandez A.G."/>
            <person name="Glick B.R."/>
            <person name="Rossi M.J."/>
        </authorList>
    </citation>
    <scope>NUCLEOTIDE SEQUENCE</scope>
    <source>
        <strain evidence="8">MSR2</strain>
    </source>
</reference>
<keyword evidence="3 5" id="KW-0863">Zinc-finger</keyword>
<evidence type="ECO:0000313" key="7">
    <source>
        <dbReference type="EMBL" id="MDO6408992.1"/>
    </source>
</evidence>
<dbReference type="EMBL" id="CP024637">
    <property type="protein sequence ID" value="QGR08822.1"/>
    <property type="molecule type" value="Genomic_DNA"/>
</dbReference>
<keyword evidence="8" id="KW-0614">Plasmid</keyword>
<dbReference type="PANTHER" id="PTHR19818:SF139">
    <property type="entry name" value="PAIR-RULE PROTEIN ODD-PAIRED"/>
    <property type="match status" value="1"/>
</dbReference>
<dbReference type="RefSeq" id="WP_208725998.1">
    <property type="nucleotide sequence ID" value="NZ_CP024637.1"/>
</dbReference>
<geneLocation type="plasmid" evidence="8">
    <name>pMSR2A</name>
</geneLocation>
<feature type="domain" description="C2H2-type" evidence="6">
    <location>
        <begin position="390"/>
        <end position="417"/>
    </location>
</feature>
<gene>
    <name evidence="8" type="ORF">CTZ24_20315</name>
    <name evidence="7" type="ORF">Q3404_20680</name>
</gene>
<evidence type="ECO:0000256" key="1">
    <source>
        <dbReference type="ARBA" id="ARBA00022723"/>
    </source>
</evidence>
<feature type="domain" description="C2H2-type" evidence="6">
    <location>
        <begin position="272"/>
        <end position="300"/>
    </location>
</feature>
<evidence type="ECO:0000313" key="9">
    <source>
        <dbReference type="Proteomes" id="UP000424872"/>
    </source>
</evidence>
<evidence type="ECO:0000256" key="2">
    <source>
        <dbReference type="ARBA" id="ARBA00022737"/>
    </source>
</evidence>
<dbReference type="GO" id="GO:0045944">
    <property type="term" value="P:positive regulation of transcription by RNA polymerase II"/>
    <property type="evidence" value="ECO:0007669"/>
    <property type="project" value="UniProtKB-ARBA"/>
</dbReference>
<evidence type="ECO:0000256" key="4">
    <source>
        <dbReference type="ARBA" id="ARBA00022833"/>
    </source>
</evidence>
<feature type="domain" description="C2H2-type" evidence="6">
    <location>
        <begin position="360"/>
        <end position="389"/>
    </location>
</feature>
<proteinExistence type="predicted"/>
<protein>
    <submittedName>
        <fullName evidence="7">RHS repeat-associated core domain-containing protein</fullName>
    </submittedName>
</protein>
<dbReference type="InterPro" id="IPR050329">
    <property type="entry name" value="GLI_C2H2-zinc-finger"/>
</dbReference>
<dbReference type="KEGG" id="ppho:CTZ24_20315"/>
<dbReference type="SMART" id="SM00355">
    <property type="entry name" value="ZnF_C2H2"/>
    <property type="match status" value="5"/>
</dbReference>
<dbReference type="EMBL" id="JAUOOM010000024">
    <property type="protein sequence ID" value="MDO6408992.1"/>
    <property type="molecule type" value="Genomic_DNA"/>
</dbReference>
<dbReference type="Proteomes" id="UP001171299">
    <property type="component" value="Unassembled WGS sequence"/>
</dbReference>
<dbReference type="Gene3D" id="3.30.160.60">
    <property type="entry name" value="Classic Zinc Finger"/>
    <property type="match status" value="3"/>
</dbReference>
<dbReference type="PANTHER" id="PTHR19818">
    <property type="entry name" value="ZINC FINGER PROTEIN ZIC AND GLI"/>
    <property type="match status" value="1"/>
</dbReference>
<keyword evidence="10" id="KW-1185">Reference proteome</keyword>
<dbReference type="GO" id="GO:0000978">
    <property type="term" value="F:RNA polymerase II cis-regulatory region sequence-specific DNA binding"/>
    <property type="evidence" value="ECO:0007669"/>
    <property type="project" value="TreeGrafter"/>
</dbReference>
<dbReference type="AlphaFoldDB" id="A0AAP9H9B3"/>
<evidence type="ECO:0000313" key="8">
    <source>
        <dbReference type="EMBL" id="QGR08822.1"/>
    </source>
</evidence>
<dbReference type="NCBIfam" id="TIGR03696">
    <property type="entry name" value="Rhs_assc_core"/>
    <property type="match status" value="1"/>
</dbReference>
<dbReference type="InterPro" id="IPR036236">
    <property type="entry name" value="Znf_C2H2_sf"/>
</dbReference>
<evidence type="ECO:0000256" key="5">
    <source>
        <dbReference type="PROSITE-ProRule" id="PRU00042"/>
    </source>
</evidence>
<dbReference type="GO" id="GO:0008270">
    <property type="term" value="F:zinc ion binding"/>
    <property type="evidence" value="ECO:0007669"/>
    <property type="project" value="UniProtKB-KW"/>
</dbReference>
<keyword evidence="4" id="KW-0862">Zinc</keyword>
<feature type="domain" description="C2H2-type" evidence="6">
    <location>
        <begin position="300"/>
        <end position="329"/>
    </location>
</feature>
<dbReference type="Gene3D" id="2.180.10.10">
    <property type="entry name" value="RHS repeat-associated core"/>
    <property type="match status" value="1"/>
</dbReference>
<evidence type="ECO:0000256" key="3">
    <source>
        <dbReference type="ARBA" id="ARBA00022771"/>
    </source>
</evidence>
<dbReference type="SUPFAM" id="SSF57667">
    <property type="entry name" value="beta-beta-alpha zinc fingers"/>
    <property type="match status" value="3"/>
</dbReference>
<evidence type="ECO:0000259" key="6">
    <source>
        <dbReference type="PROSITE" id="PS50157"/>
    </source>
</evidence>
<organism evidence="8 9">
    <name type="scientific">Pantoea phytobeneficialis</name>
    <dbReference type="NCBI Taxonomy" id="2052056"/>
    <lineage>
        <taxon>Bacteria</taxon>
        <taxon>Pseudomonadati</taxon>
        <taxon>Pseudomonadota</taxon>
        <taxon>Gammaproteobacteria</taxon>
        <taxon>Enterobacterales</taxon>
        <taxon>Erwiniaceae</taxon>
        <taxon>Pantoea</taxon>
    </lineage>
</organism>
<dbReference type="PROSITE" id="PS50157">
    <property type="entry name" value="ZINC_FINGER_C2H2_2"/>
    <property type="match status" value="5"/>
</dbReference>
<keyword evidence="1" id="KW-0479">Metal-binding</keyword>
<reference evidence="9" key="1">
    <citation type="submission" date="2017-11" db="EMBL/GenBank/DDBJ databases">
        <title>Genome sequence of Pantoea sp. MSR2.</title>
        <authorList>
            <person name="Nascimento F.X."/>
        </authorList>
    </citation>
    <scope>NUCLEOTIDE SEQUENCE [LARGE SCALE GENOMIC DNA]</scope>
    <source>
        <strain evidence="9">MSR2</strain>
        <plasmid evidence="9">pmsr2a</plasmid>
    </source>
</reference>
<feature type="domain" description="C2H2-type" evidence="6">
    <location>
        <begin position="330"/>
        <end position="359"/>
    </location>
</feature>
<dbReference type="Pfam" id="PF00096">
    <property type="entry name" value="zf-C2H2"/>
    <property type="match status" value="3"/>
</dbReference>
<dbReference type="InterPro" id="IPR013087">
    <property type="entry name" value="Znf_C2H2_type"/>
</dbReference>
<evidence type="ECO:0000313" key="10">
    <source>
        <dbReference type="Proteomes" id="UP001171299"/>
    </source>
</evidence>
<reference evidence="7" key="3">
    <citation type="submission" date="2023-07" db="EMBL/GenBank/DDBJ databases">
        <title>The extreme plant-growth-promoting properties of Pantoea phytobeneficialis PF55 revealed by functional and genomic analysis.</title>
        <authorList>
            <person name="Nascimento F.X."/>
            <person name="Marcio R.J."/>
        </authorList>
    </citation>
    <scope>NUCLEOTIDE SEQUENCE</scope>
    <source>
        <strain evidence="7">PF55</strain>
    </source>
</reference>
<keyword evidence="2" id="KW-0677">Repeat</keyword>
<accession>A0AAP9H9B3</accession>
<dbReference type="InterPro" id="IPR022385">
    <property type="entry name" value="Rhs_assc_core"/>
</dbReference>